<sequence>MGKFSTYRYLELKDDNSSSHVNIRSRTIKQPRRLKKVFIILIVLALIVTYFLGLFAGQSQWLDGIAKSLGYESVYHYAVIIDAGSSGSRVLAYKFRVPFTVFSQAKLDLVDEYFEESKPGLSSFANDPAKGADTIVQLIKRAEFLTPPEKRKDTPIIVRATAGLRLLPAEKAQQLIDEVQLAVSKLGYDVGPNSVKIMDGSDEGIFIWYTINLLHNLMDGETMAALDLGGGSTQITFELNDRDAKLYPAADQYVVPAGNNITLYTHSYLGLGLNAARYGVFLQEAGGNDTREFTSVCVEPIIQREPWTYANKEYFVSGAARRSGMKRAAALQLCHAAVRQYVLGAMDWEPQQPPRGNVAAMSFFYDIAADAGMIDVMQGGTVSAGAYRAAAARACSASNVEQPWACADLVYAVTLLSDGYKIPDNQPISLFKKVNGHEVSWALGLAYTTMMNKMAAAA</sequence>
<reference evidence="6" key="2">
    <citation type="submission" date="2020-12" db="EMBL/GenBank/DDBJ databases">
        <authorList>
            <person name="Kanost M."/>
        </authorList>
    </citation>
    <scope>NUCLEOTIDE SEQUENCE</scope>
</reference>
<reference evidence="6" key="1">
    <citation type="journal article" date="2016" name="Insect Biochem. Mol. Biol.">
        <title>Multifaceted biological insights from a draft genome sequence of the tobacco hornworm moth, Manduca sexta.</title>
        <authorList>
            <person name="Kanost M.R."/>
            <person name="Arrese E.L."/>
            <person name="Cao X."/>
            <person name="Chen Y.R."/>
            <person name="Chellapilla S."/>
            <person name="Goldsmith M.R."/>
            <person name="Grosse-Wilde E."/>
            <person name="Heckel D.G."/>
            <person name="Herndon N."/>
            <person name="Jiang H."/>
            <person name="Papanicolaou A."/>
            <person name="Qu J."/>
            <person name="Soulages J.L."/>
            <person name="Vogel H."/>
            <person name="Walters J."/>
            <person name="Waterhouse R.M."/>
            <person name="Ahn S.J."/>
            <person name="Almeida F.C."/>
            <person name="An C."/>
            <person name="Aqrawi P."/>
            <person name="Bretschneider A."/>
            <person name="Bryant W.B."/>
            <person name="Bucks S."/>
            <person name="Chao H."/>
            <person name="Chevignon G."/>
            <person name="Christen J.M."/>
            <person name="Clarke D.F."/>
            <person name="Dittmer N.T."/>
            <person name="Ferguson L.C.F."/>
            <person name="Garavelou S."/>
            <person name="Gordon K.H.J."/>
            <person name="Gunaratna R.T."/>
            <person name="Han Y."/>
            <person name="Hauser F."/>
            <person name="He Y."/>
            <person name="Heidel-Fischer H."/>
            <person name="Hirsh A."/>
            <person name="Hu Y."/>
            <person name="Jiang H."/>
            <person name="Kalra D."/>
            <person name="Klinner C."/>
            <person name="Konig C."/>
            <person name="Kovar C."/>
            <person name="Kroll A.R."/>
            <person name="Kuwar S.S."/>
            <person name="Lee S.L."/>
            <person name="Lehman R."/>
            <person name="Li K."/>
            <person name="Li Z."/>
            <person name="Liang H."/>
            <person name="Lovelace S."/>
            <person name="Lu Z."/>
            <person name="Mansfield J.H."/>
            <person name="McCulloch K.J."/>
            <person name="Mathew T."/>
            <person name="Morton B."/>
            <person name="Muzny D.M."/>
            <person name="Neunemann D."/>
            <person name="Ongeri F."/>
            <person name="Pauchet Y."/>
            <person name="Pu L.L."/>
            <person name="Pyrousis I."/>
            <person name="Rao X.J."/>
            <person name="Redding A."/>
            <person name="Roesel C."/>
            <person name="Sanchez-Gracia A."/>
            <person name="Schaack S."/>
            <person name="Shukla A."/>
            <person name="Tetreau G."/>
            <person name="Wang Y."/>
            <person name="Xiong G.H."/>
            <person name="Traut W."/>
            <person name="Walsh T.K."/>
            <person name="Worley K.C."/>
            <person name="Wu D."/>
            <person name="Wu W."/>
            <person name="Wu Y.Q."/>
            <person name="Zhang X."/>
            <person name="Zou Z."/>
            <person name="Zucker H."/>
            <person name="Briscoe A.D."/>
            <person name="Burmester T."/>
            <person name="Clem R.J."/>
            <person name="Feyereisen R."/>
            <person name="Grimmelikhuijzen C.J.P."/>
            <person name="Hamodrakas S.J."/>
            <person name="Hansson B.S."/>
            <person name="Huguet E."/>
            <person name="Jermiin L.S."/>
            <person name="Lan Q."/>
            <person name="Lehman H.K."/>
            <person name="Lorenzen M."/>
            <person name="Merzendorfer H."/>
            <person name="Michalopoulos I."/>
            <person name="Morton D.B."/>
            <person name="Muthukrishnan S."/>
            <person name="Oakeshott J.G."/>
            <person name="Palmer W."/>
            <person name="Park Y."/>
            <person name="Passarelli A.L."/>
            <person name="Rozas J."/>
            <person name="Schwartz L.M."/>
            <person name="Smith W."/>
            <person name="Southgate A."/>
            <person name="Vilcinskas A."/>
            <person name="Vogt R."/>
            <person name="Wang P."/>
            <person name="Werren J."/>
            <person name="Yu X.Q."/>
            <person name="Zhou J.J."/>
            <person name="Brown S.J."/>
            <person name="Scherer S.E."/>
            <person name="Richards S."/>
            <person name="Blissard G.W."/>
        </authorList>
    </citation>
    <scope>NUCLEOTIDE SEQUENCE</scope>
</reference>
<evidence type="ECO:0000256" key="1">
    <source>
        <dbReference type="ARBA" id="ARBA00009283"/>
    </source>
</evidence>
<comment type="caution">
    <text evidence="6">The sequence shown here is derived from an EMBL/GenBank/DDBJ whole genome shotgun (WGS) entry which is preliminary data.</text>
</comment>
<dbReference type="EMBL" id="JH668488">
    <property type="protein sequence ID" value="KAG6455317.1"/>
    <property type="molecule type" value="Genomic_DNA"/>
</dbReference>
<organism evidence="6 7">
    <name type="scientific">Manduca sexta</name>
    <name type="common">Tobacco hawkmoth</name>
    <name type="synonym">Tobacco hornworm</name>
    <dbReference type="NCBI Taxonomy" id="7130"/>
    <lineage>
        <taxon>Eukaryota</taxon>
        <taxon>Metazoa</taxon>
        <taxon>Ecdysozoa</taxon>
        <taxon>Arthropoda</taxon>
        <taxon>Hexapoda</taxon>
        <taxon>Insecta</taxon>
        <taxon>Pterygota</taxon>
        <taxon>Neoptera</taxon>
        <taxon>Endopterygota</taxon>
        <taxon>Lepidoptera</taxon>
        <taxon>Glossata</taxon>
        <taxon>Ditrysia</taxon>
        <taxon>Bombycoidea</taxon>
        <taxon>Sphingidae</taxon>
        <taxon>Sphinginae</taxon>
        <taxon>Sphingini</taxon>
        <taxon>Manduca</taxon>
    </lineage>
</organism>
<evidence type="ECO:0000256" key="5">
    <source>
        <dbReference type="SAM" id="Phobius"/>
    </source>
</evidence>
<evidence type="ECO:0000313" key="6">
    <source>
        <dbReference type="EMBL" id="KAG6455317.1"/>
    </source>
</evidence>
<feature type="binding site" evidence="4">
    <location>
        <begin position="230"/>
        <end position="234"/>
    </location>
    <ligand>
        <name>ATP</name>
        <dbReference type="ChEBI" id="CHEBI:30616"/>
    </ligand>
</feature>
<dbReference type="Gene3D" id="3.30.420.150">
    <property type="entry name" value="Exopolyphosphatase. Domain 2"/>
    <property type="match status" value="1"/>
</dbReference>
<feature type="transmembrane region" description="Helical" evidence="5">
    <location>
        <begin position="37"/>
        <end position="57"/>
    </location>
</feature>
<dbReference type="OrthoDB" id="6372431at2759"/>
<dbReference type="Proteomes" id="UP000791440">
    <property type="component" value="Unassembled WGS sequence"/>
</dbReference>
<keyword evidence="2" id="KW-0378">Hydrolase</keyword>
<gene>
    <name evidence="6" type="ORF">O3G_MSEX009155</name>
</gene>
<evidence type="ECO:0000313" key="7">
    <source>
        <dbReference type="Proteomes" id="UP000791440"/>
    </source>
</evidence>
<evidence type="ECO:0008006" key="8">
    <source>
        <dbReference type="Google" id="ProtNLM"/>
    </source>
</evidence>
<keyword evidence="4" id="KW-0067">ATP-binding</keyword>
<name>A0A922CR16_MANSE</name>
<keyword evidence="5" id="KW-0472">Membrane</keyword>
<dbReference type="Gene3D" id="3.30.420.40">
    <property type="match status" value="1"/>
</dbReference>
<proteinExistence type="inferred from homology"/>
<dbReference type="PANTHER" id="PTHR11782:SF127">
    <property type="entry name" value="NTPASE, ISOFORM F"/>
    <property type="match status" value="1"/>
</dbReference>
<keyword evidence="7" id="KW-1185">Reference proteome</keyword>
<evidence type="ECO:0000256" key="4">
    <source>
        <dbReference type="PIRSR" id="PIRSR600407-2"/>
    </source>
</evidence>
<dbReference type="GO" id="GO:0005524">
    <property type="term" value="F:ATP binding"/>
    <property type="evidence" value="ECO:0007669"/>
    <property type="project" value="UniProtKB-KW"/>
</dbReference>
<dbReference type="PANTHER" id="PTHR11782">
    <property type="entry name" value="ADENOSINE/GUANOSINE DIPHOSPHATASE"/>
    <property type="match status" value="1"/>
</dbReference>
<evidence type="ECO:0000256" key="3">
    <source>
        <dbReference type="PIRSR" id="PIRSR600407-1"/>
    </source>
</evidence>
<comment type="similarity">
    <text evidence="1">Belongs to the GDA1/CD39 NTPase family.</text>
</comment>
<dbReference type="GO" id="GO:0016787">
    <property type="term" value="F:hydrolase activity"/>
    <property type="evidence" value="ECO:0007669"/>
    <property type="project" value="UniProtKB-KW"/>
</dbReference>
<dbReference type="AlphaFoldDB" id="A0A922CR16"/>
<keyword evidence="5" id="KW-0812">Transmembrane</keyword>
<keyword evidence="5" id="KW-1133">Transmembrane helix</keyword>
<dbReference type="Pfam" id="PF01150">
    <property type="entry name" value="GDA1_CD39"/>
    <property type="match status" value="2"/>
</dbReference>
<keyword evidence="4" id="KW-0547">Nucleotide-binding</keyword>
<evidence type="ECO:0000256" key="2">
    <source>
        <dbReference type="ARBA" id="ARBA00022801"/>
    </source>
</evidence>
<dbReference type="InterPro" id="IPR000407">
    <property type="entry name" value="GDA1_CD39_NTPase"/>
</dbReference>
<feature type="active site" description="Proton acceptor" evidence="3">
    <location>
        <position position="203"/>
    </location>
</feature>
<protein>
    <recommendedName>
        <fullName evidence="8">Ectonucleoside triphosphate diphosphohydrolase 5</fullName>
    </recommendedName>
</protein>
<accession>A0A922CR16</accession>
<dbReference type="CDD" id="cd24046">
    <property type="entry name" value="ASKHA_NBD_NTPDase5-like"/>
    <property type="match status" value="1"/>
</dbReference>